<name>A0A7S9R6V1_9BACT</name>
<evidence type="ECO:0000313" key="2">
    <source>
        <dbReference type="EMBL" id="QPH84102.1"/>
    </source>
</evidence>
<dbReference type="AlphaFoldDB" id="A0A7S9R6V1"/>
<feature type="region of interest" description="Disordered" evidence="1">
    <location>
        <begin position="430"/>
        <end position="460"/>
    </location>
</feature>
<dbReference type="Proteomes" id="UP000594630">
    <property type="component" value="Chromosome"/>
</dbReference>
<organism evidence="2 3">
    <name type="scientific">Campylobacter concisus</name>
    <dbReference type="NCBI Taxonomy" id="199"/>
    <lineage>
        <taxon>Bacteria</taxon>
        <taxon>Pseudomonadati</taxon>
        <taxon>Campylobacterota</taxon>
        <taxon>Epsilonproteobacteria</taxon>
        <taxon>Campylobacterales</taxon>
        <taxon>Campylobacteraceae</taxon>
        <taxon>Campylobacter</taxon>
    </lineage>
</organism>
<dbReference type="RefSeq" id="WP_107792644.1">
    <property type="nucleotide sequence ID" value="NZ_CP049274.1"/>
</dbReference>
<protein>
    <submittedName>
        <fullName evidence="2">Uncharacterized protein</fullName>
    </submittedName>
</protein>
<evidence type="ECO:0000313" key="3">
    <source>
        <dbReference type="Proteomes" id="UP000594630"/>
    </source>
</evidence>
<reference evidence="2 3" key="1">
    <citation type="journal article" date="2018" name="Emerg. Microbes Infect.">
        <title>Genomic analysis of oral Campylobacter concisus strains identified a potential bacterial molecular marker associated with active Crohn's disease.</title>
        <authorList>
            <person name="Liu F."/>
            <person name="Ma R."/>
            <person name="Tay C.Y.A."/>
            <person name="Octavia S."/>
            <person name="Lan R."/>
            <person name="Chung H.K.L."/>
            <person name="Riordan S.M."/>
            <person name="Grimm M.C."/>
            <person name="Leong R.W."/>
            <person name="Tanaka M.M."/>
            <person name="Connor S."/>
            <person name="Zhang L."/>
        </authorList>
    </citation>
    <scope>NUCLEOTIDE SEQUENCE [LARGE SCALE GENOMIC DNA]</scope>
    <source>
        <strain evidence="2 3">P10CDO-S2</strain>
    </source>
</reference>
<evidence type="ECO:0000256" key="1">
    <source>
        <dbReference type="SAM" id="MobiDB-lite"/>
    </source>
</evidence>
<proteinExistence type="predicted"/>
<feature type="compositionally biased region" description="Basic and acidic residues" evidence="1">
    <location>
        <begin position="430"/>
        <end position="451"/>
    </location>
</feature>
<gene>
    <name evidence="2" type="ORF">CVT06_02925</name>
</gene>
<accession>A0A7S9R6V1</accession>
<dbReference type="EMBL" id="CP049274">
    <property type="protein sequence ID" value="QPH84102.1"/>
    <property type="molecule type" value="Genomic_DNA"/>
</dbReference>
<sequence>MSDALQIGGHSLVLCVRSEFLTLKKAIIRYEHNVREVKHASKIGYLRGNSRNNRYIVLSEYNDNGNMREMPNSDREFSDRKYIKALLKKYHEKMKSDYEAQTKIYKNGKVVKNRWRENMVGFSEIVISFGTDRNKESKEGLNKTEVNFINAQVSLDRVRRFANDYCAKYGVKCLLIAEHNDEKTKHYQLIFTNYQFENHKNLRFNGKGETLKFGRSMQEMGGAAFKGIALRGELGSKMRHINIKQMHKTEKEYSNEQKFKNKIRQSIVDEARKYIKKKESMFGKDYLRLEIEDDKTFITSLTNLVLDQMQNNISIVTDIELKQRVYELTNQLINKGEIIAKNNELDQSNENLIQENKNLKEINANLNNQDNIIKDRNLQISNLSAELIQKEDENNKLKSRLENIEADIAQIDKLKQKADQSDALQSKLEEANTDLESKEKTNQSLKQRNEELEASLSNENALKEDNESKLLQIVKLQTSINGKVQRISELEEEVKVKDERIENLQDKLTILESFKTKVINFISKISNLIPNFSKLLDDEPTEIKNEIKGKMYSRDRMEI</sequence>